<organism evidence="3">
    <name type="scientific">Haptolina brevifila</name>
    <dbReference type="NCBI Taxonomy" id="156173"/>
    <lineage>
        <taxon>Eukaryota</taxon>
        <taxon>Haptista</taxon>
        <taxon>Haptophyta</taxon>
        <taxon>Prymnesiophyceae</taxon>
        <taxon>Prymnesiales</taxon>
        <taxon>Prymnesiaceae</taxon>
        <taxon>Haptolina</taxon>
    </lineage>
</organism>
<dbReference type="SUPFAM" id="SSF48317">
    <property type="entry name" value="Acid phosphatase/Vanadium-dependent haloperoxidase"/>
    <property type="match status" value="1"/>
</dbReference>
<name>A0A7S2JMV9_9EUKA</name>
<feature type="transmembrane region" description="Helical" evidence="1">
    <location>
        <begin position="60"/>
        <end position="81"/>
    </location>
</feature>
<evidence type="ECO:0000259" key="2">
    <source>
        <dbReference type="Pfam" id="PF01569"/>
    </source>
</evidence>
<feature type="transmembrane region" description="Helical" evidence="1">
    <location>
        <begin position="201"/>
        <end position="221"/>
    </location>
</feature>
<evidence type="ECO:0000256" key="1">
    <source>
        <dbReference type="SAM" id="Phobius"/>
    </source>
</evidence>
<dbReference type="Pfam" id="PF01569">
    <property type="entry name" value="PAP2"/>
    <property type="match status" value="1"/>
</dbReference>
<dbReference type="AlphaFoldDB" id="A0A7S2JMV9"/>
<accession>A0A7S2JMV9</accession>
<keyword evidence="1" id="KW-1133">Transmembrane helix</keyword>
<dbReference type="InterPro" id="IPR000326">
    <property type="entry name" value="PAP2/HPO"/>
</dbReference>
<evidence type="ECO:0000313" key="3">
    <source>
        <dbReference type="EMBL" id="CAD9552579.1"/>
    </source>
</evidence>
<feature type="transmembrane region" description="Helical" evidence="1">
    <location>
        <begin position="6"/>
        <end position="24"/>
    </location>
</feature>
<dbReference type="Gene3D" id="1.20.144.10">
    <property type="entry name" value="Phosphatidic acid phosphatase type 2/haloperoxidase"/>
    <property type="match status" value="1"/>
</dbReference>
<feature type="transmembrane region" description="Helical" evidence="1">
    <location>
        <begin position="160"/>
        <end position="180"/>
    </location>
</feature>
<feature type="transmembrane region" description="Helical" evidence="1">
    <location>
        <begin position="129"/>
        <end position="148"/>
    </location>
</feature>
<keyword evidence="1" id="KW-0472">Membrane</keyword>
<reference evidence="3" key="1">
    <citation type="submission" date="2021-01" db="EMBL/GenBank/DDBJ databases">
        <authorList>
            <person name="Corre E."/>
            <person name="Pelletier E."/>
            <person name="Niang G."/>
            <person name="Scheremetjew M."/>
            <person name="Finn R."/>
            <person name="Kale V."/>
            <person name="Holt S."/>
            <person name="Cochrane G."/>
            <person name="Meng A."/>
            <person name="Brown T."/>
            <person name="Cohen L."/>
        </authorList>
    </citation>
    <scope>NUCLEOTIDE SEQUENCE</scope>
    <source>
        <strain evidence="3">UTEX LB 985</strain>
    </source>
</reference>
<protein>
    <recommendedName>
        <fullName evidence="2">Phosphatidic acid phosphatase type 2/haloperoxidase domain-containing protein</fullName>
    </recommendedName>
</protein>
<feature type="domain" description="Phosphatidic acid phosphatase type 2/haloperoxidase" evidence="2">
    <location>
        <begin position="4"/>
        <end position="46"/>
    </location>
</feature>
<dbReference type="InterPro" id="IPR036938">
    <property type="entry name" value="PAP2/HPO_sf"/>
</dbReference>
<gene>
    <name evidence="3" type="ORF">CBRE1094_LOCUS46067</name>
</gene>
<dbReference type="EMBL" id="HBGU01084409">
    <property type="protein sequence ID" value="CAD9552579.1"/>
    <property type="molecule type" value="Transcribed_RNA"/>
</dbReference>
<feature type="transmembrane region" description="Helical" evidence="1">
    <location>
        <begin position="31"/>
        <end position="48"/>
    </location>
</feature>
<keyword evidence="1" id="KW-0812">Transmembrane</keyword>
<sequence length="229" mass="24378">MYQWPLTLALGCGALVGITRNFLAMHWPSDTLAALVIGGGLGIIWGRFDPWTRLLSAGSPLLSLTAATAFTLGLLCLLVAVRQIVPPVASDVRNAWYANAVASLPPEEQQAVLDNPRRQLKPRNLKSKLPMLTTIWCTLAVTGLYPYTLPSAALEPTGRLSARLLHTLIGLIGLGGVASLKQSVGGSLERIGIASDRVKGALKGLTYVALCAWTFLLSQLASSALLRLL</sequence>
<proteinExistence type="predicted"/>